<evidence type="ECO:0000256" key="4">
    <source>
        <dbReference type="ARBA" id="ARBA00022989"/>
    </source>
</evidence>
<evidence type="ECO:0000256" key="3">
    <source>
        <dbReference type="ARBA" id="ARBA00022692"/>
    </source>
</evidence>
<evidence type="ECO:0000313" key="7">
    <source>
        <dbReference type="EMBL" id="MBD2316144.1"/>
    </source>
</evidence>
<evidence type="ECO:0000313" key="8">
    <source>
        <dbReference type="Proteomes" id="UP000618445"/>
    </source>
</evidence>
<keyword evidence="3 6" id="KW-0812">Transmembrane</keyword>
<keyword evidence="8" id="KW-1185">Reference proteome</keyword>
<keyword evidence="4 6" id="KW-1133">Transmembrane helix</keyword>
<dbReference type="InterPro" id="IPR043428">
    <property type="entry name" value="LivM-like"/>
</dbReference>
<gene>
    <name evidence="7" type="ORF">H6G05_04685</name>
</gene>
<dbReference type="Proteomes" id="UP000618445">
    <property type="component" value="Unassembled WGS sequence"/>
</dbReference>
<comment type="subcellular location">
    <subcellularLocation>
        <location evidence="1">Cell membrane</location>
        <topology evidence="1">Multi-pass membrane protein</topology>
    </subcellularLocation>
</comment>
<keyword evidence="5 6" id="KW-0472">Membrane</keyword>
<feature type="transmembrane region" description="Helical" evidence="6">
    <location>
        <begin position="187"/>
        <end position="208"/>
    </location>
</feature>
<sequence length="314" mass="33712">MAEFFNTYGFLIVSAVFGAILGISVYLPLMAGQLSLATPGFYALGGYIAAIASTKILTTTGTLPVWWVLLEMLAAGVMSGLLAVVLGIPVLRLRGIYLAIATIAFVEILRVVALNLDITGGAVGIFGIPQPFQSPLEYLWIAMPLLGLSMAFMYRLEKIRVGRALIAIREDELAADSMGINPTYYKVLAFVLAAILAGMVGAVSAHFLNTWNARQGTFDASIIFLAFVLIGGSRTFWGPVVGGILLTALPEVLRGLSSVNGVPLWLGQFLKDGRLIIFGVLIVVGTIFYPKGIITPEFLKWCSQTTQKAFAKTQ</sequence>
<dbReference type="Pfam" id="PF02653">
    <property type="entry name" value="BPD_transp_2"/>
    <property type="match status" value="1"/>
</dbReference>
<feature type="transmembrane region" description="Helical" evidence="6">
    <location>
        <begin position="275"/>
        <end position="294"/>
    </location>
</feature>
<evidence type="ECO:0000256" key="5">
    <source>
        <dbReference type="ARBA" id="ARBA00023136"/>
    </source>
</evidence>
<dbReference type="EMBL" id="JACJQY010000005">
    <property type="protein sequence ID" value="MBD2316144.1"/>
    <property type="molecule type" value="Genomic_DNA"/>
</dbReference>
<dbReference type="CDD" id="cd06581">
    <property type="entry name" value="TM_PBP1_LivM_like"/>
    <property type="match status" value="1"/>
</dbReference>
<feature type="transmembrane region" description="Helical" evidence="6">
    <location>
        <begin position="6"/>
        <end position="29"/>
    </location>
</feature>
<feature type="transmembrane region" description="Helical" evidence="6">
    <location>
        <begin position="220"/>
        <end position="249"/>
    </location>
</feature>
<feature type="transmembrane region" description="Helical" evidence="6">
    <location>
        <begin position="64"/>
        <end position="88"/>
    </location>
</feature>
<organism evidence="7 8">
    <name type="scientific">Phormidium tenue FACHB-1050</name>
    <dbReference type="NCBI Taxonomy" id="2692857"/>
    <lineage>
        <taxon>Bacteria</taxon>
        <taxon>Bacillati</taxon>
        <taxon>Cyanobacteriota</taxon>
        <taxon>Cyanophyceae</taxon>
        <taxon>Oscillatoriophycideae</taxon>
        <taxon>Oscillatoriales</taxon>
        <taxon>Oscillatoriaceae</taxon>
        <taxon>Phormidium</taxon>
    </lineage>
</organism>
<proteinExistence type="predicted"/>
<feature type="transmembrane region" description="Helical" evidence="6">
    <location>
        <begin position="138"/>
        <end position="156"/>
    </location>
</feature>
<name>A0ABR8C5V5_9CYAN</name>
<evidence type="ECO:0000256" key="2">
    <source>
        <dbReference type="ARBA" id="ARBA00022475"/>
    </source>
</evidence>
<evidence type="ECO:0000256" key="1">
    <source>
        <dbReference type="ARBA" id="ARBA00004651"/>
    </source>
</evidence>
<accession>A0ABR8C5V5</accession>
<keyword evidence="2" id="KW-1003">Cell membrane</keyword>
<dbReference type="PANTHER" id="PTHR30482">
    <property type="entry name" value="HIGH-AFFINITY BRANCHED-CHAIN AMINO ACID TRANSPORT SYSTEM PERMEASE"/>
    <property type="match status" value="1"/>
</dbReference>
<protein>
    <submittedName>
        <fullName evidence="7">Branched-chain amino acid ABC transporter permease</fullName>
    </submittedName>
</protein>
<dbReference type="InterPro" id="IPR001851">
    <property type="entry name" value="ABC_transp_permease"/>
</dbReference>
<comment type="caution">
    <text evidence="7">The sequence shown here is derived from an EMBL/GenBank/DDBJ whole genome shotgun (WGS) entry which is preliminary data.</text>
</comment>
<evidence type="ECO:0000256" key="6">
    <source>
        <dbReference type="SAM" id="Phobius"/>
    </source>
</evidence>
<reference evidence="7 8" key="1">
    <citation type="journal article" date="2020" name="ISME J.">
        <title>Comparative genomics reveals insights into cyanobacterial evolution and habitat adaptation.</title>
        <authorList>
            <person name="Chen M.Y."/>
            <person name="Teng W.K."/>
            <person name="Zhao L."/>
            <person name="Hu C.X."/>
            <person name="Zhou Y.K."/>
            <person name="Han B.P."/>
            <person name="Song L.R."/>
            <person name="Shu W.S."/>
        </authorList>
    </citation>
    <scope>NUCLEOTIDE SEQUENCE [LARGE SCALE GENOMIC DNA]</scope>
    <source>
        <strain evidence="7 8">FACHB-1050</strain>
    </source>
</reference>
<dbReference type="PANTHER" id="PTHR30482:SF10">
    <property type="entry name" value="HIGH-AFFINITY BRANCHED-CHAIN AMINO ACID TRANSPORT PROTEIN BRAE"/>
    <property type="match status" value="1"/>
</dbReference>
<feature type="transmembrane region" description="Helical" evidence="6">
    <location>
        <begin position="95"/>
        <end position="118"/>
    </location>
</feature>
<dbReference type="RefSeq" id="WP_190576744.1">
    <property type="nucleotide sequence ID" value="NZ_CAWPQU010000045.1"/>
</dbReference>